<evidence type="ECO:0000313" key="5">
    <source>
        <dbReference type="Proteomes" id="UP000791440"/>
    </source>
</evidence>
<keyword evidence="1" id="KW-1015">Disulfide bond</keyword>
<dbReference type="AlphaFoldDB" id="A0A921ZP14"/>
<evidence type="ECO:0000256" key="1">
    <source>
        <dbReference type="ARBA" id="ARBA00023157"/>
    </source>
</evidence>
<dbReference type="InterPro" id="IPR051487">
    <property type="entry name" value="Ser/Thr_Proteases_Immune/Dev"/>
</dbReference>
<comment type="similarity">
    <text evidence="2">Belongs to the peptidase S1 family. CLIP subfamily.</text>
</comment>
<feature type="domain" description="Peptidase S1" evidence="3">
    <location>
        <begin position="1"/>
        <end position="101"/>
    </location>
</feature>
<reference evidence="4" key="2">
    <citation type="submission" date="2020-12" db="EMBL/GenBank/DDBJ databases">
        <authorList>
            <person name="Kanost M."/>
        </authorList>
    </citation>
    <scope>NUCLEOTIDE SEQUENCE</scope>
</reference>
<dbReference type="EMBL" id="JH668727">
    <property type="protein sequence ID" value="KAG6461204.1"/>
    <property type="molecule type" value="Genomic_DNA"/>
</dbReference>
<evidence type="ECO:0000313" key="4">
    <source>
        <dbReference type="EMBL" id="KAG6461204.1"/>
    </source>
</evidence>
<accession>A0A921ZP14</accession>
<name>A0A921ZP14_MANSE</name>
<dbReference type="InterPro" id="IPR001254">
    <property type="entry name" value="Trypsin_dom"/>
</dbReference>
<reference evidence="4" key="1">
    <citation type="journal article" date="2016" name="Insect Biochem. Mol. Biol.">
        <title>Multifaceted biological insights from a draft genome sequence of the tobacco hornworm moth, Manduca sexta.</title>
        <authorList>
            <person name="Kanost M.R."/>
            <person name="Arrese E.L."/>
            <person name="Cao X."/>
            <person name="Chen Y.R."/>
            <person name="Chellapilla S."/>
            <person name="Goldsmith M.R."/>
            <person name="Grosse-Wilde E."/>
            <person name="Heckel D.G."/>
            <person name="Herndon N."/>
            <person name="Jiang H."/>
            <person name="Papanicolaou A."/>
            <person name="Qu J."/>
            <person name="Soulages J.L."/>
            <person name="Vogel H."/>
            <person name="Walters J."/>
            <person name="Waterhouse R.M."/>
            <person name="Ahn S.J."/>
            <person name="Almeida F.C."/>
            <person name="An C."/>
            <person name="Aqrawi P."/>
            <person name="Bretschneider A."/>
            <person name="Bryant W.B."/>
            <person name="Bucks S."/>
            <person name="Chao H."/>
            <person name="Chevignon G."/>
            <person name="Christen J.M."/>
            <person name="Clarke D.F."/>
            <person name="Dittmer N.T."/>
            <person name="Ferguson L.C.F."/>
            <person name="Garavelou S."/>
            <person name="Gordon K.H.J."/>
            <person name="Gunaratna R.T."/>
            <person name="Han Y."/>
            <person name="Hauser F."/>
            <person name="He Y."/>
            <person name="Heidel-Fischer H."/>
            <person name="Hirsh A."/>
            <person name="Hu Y."/>
            <person name="Jiang H."/>
            <person name="Kalra D."/>
            <person name="Klinner C."/>
            <person name="Konig C."/>
            <person name="Kovar C."/>
            <person name="Kroll A.R."/>
            <person name="Kuwar S.S."/>
            <person name="Lee S.L."/>
            <person name="Lehman R."/>
            <person name="Li K."/>
            <person name="Li Z."/>
            <person name="Liang H."/>
            <person name="Lovelace S."/>
            <person name="Lu Z."/>
            <person name="Mansfield J.H."/>
            <person name="McCulloch K.J."/>
            <person name="Mathew T."/>
            <person name="Morton B."/>
            <person name="Muzny D.M."/>
            <person name="Neunemann D."/>
            <person name="Ongeri F."/>
            <person name="Pauchet Y."/>
            <person name="Pu L.L."/>
            <person name="Pyrousis I."/>
            <person name="Rao X.J."/>
            <person name="Redding A."/>
            <person name="Roesel C."/>
            <person name="Sanchez-Gracia A."/>
            <person name="Schaack S."/>
            <person name="Shukla A."/>
            <person name="Tetreau G."/>
            <person name="Wang Y."/>
            <person name="Xiong G.H."/>
            <person name="Traut W."/>
            <person name="Walsh T.K."/>
            <person name="Worley K.C."/>
            <person name="Wu D."/>
            <person name="Wu W."/>
            <person name="Wu Y.Q."/>
            <person name="Zhang X."/>
            <person name="Zou Z."/>
            <person name="Zucker H."/>
            <person name="Briscoe A.D."/>
            <person name="Burmester T."/>
            <person name="Clem R.J."/>
            <person name="Feyereisen R."/>
            <person name="Grimmelikhuijzen C.J.P."/>
            <person name="Hamodrakas S.J."/>
            <person name="Hansson B.S."/>
            <person name="Huguet E."/>
            <person name="Jermiin L.S."/>
            <person name="Lan Q."/>
            <person name="Lehman H.K."/>
            <person name="Lorenzen M."/>
            <person name="Merzendorfer H."/>
            <person name="Michalopoulos I."/>
            <person name="Morton D.B."/>
            <person name="Muthukrishnan S."/>
            <person name="Oakeshott J.G."/>
            <person name="Palmer W."/>
            <person name="Park Y."/>
            <person name="Passarelli A.L."/>
            <person name="Rozas J."/>
            <person name="Schwartz L.M."/>
            <person name="Smith W."/>
            <person name="Southgate A."/>
            <person name="Vilcinskas A."/>
            <person name="Vogt R."/>
            <person name="Wang P."/>
            <person name="Werren J."/>
            <person name="Yu X.Q."/>
            <person name="Zhou J.J."/>
            <person name="Brown S.J."/>
            <person name="Scherer S.E."/>
            <person name="Richards S."/>
            <person name="Blissard G.W."/>
        </authorList>
    </citation>
    <scope>NUCLEOTIDE SEQUENCE</scope>
</reference>
<evidence type="ECO:0000256" key="2">
    <source>
        <dbReference type="ARBA" id="ARBA00024195"/>
    </source>
</evidence>
<gene>
    <name evidence="4" type="ORF">O3G_MSEX012476</name>
</gene>
<dbReference type="Pfam" id="PF00089">
    <property type="entry name" value="Trypsin"/>
    <property type="match status" value="1"/>
</dbReference>
<dbReference type="Proteomes" id="UP000791440">
    <property type="component" value="Unassembled WGS sequence"/>
</dbReference>
<proteinExistence type="inferred from homology"/>
<keyword evidence="5" id="KW-1185">Reference proteome</keyword>
<comment type="caution">
    <text evidence="4">The sequence shown here is derived from an EMBL/GenBank/DDBJ whole genome shotgun (WGS) entry which is preliminary data.</text>
</comment>
<dbReference type="EMBL" id="JH668727">
    <property type="protein sequence ID" value="KAG6461205.1"/>
    <property type="molecule type" value="Genomic_DNA"/>
</dbReference>
<dbReference type="PANTHER" id="PTHR24256">
    <property type="entry name" value="TRYPTASE-RELATED"/>
    <property type="match status" value="1"/>
</dbReference>
<dbReference type="GO" id="GO:0004252">
    <property type="term" value="F:serine-type endopeptidase activity"/>
    <property type="evidence" value="ECO:0007669"/>
    <property type="project" value="InterPro"/>
</dbReference>
<dbReference type="GO" id="GO:0006508">
    <property type="term" value="P:proteolysis"/>
    <property type="evidence" value="ECO:0007669"/>
    <property type="project" value="InterPro"/>
</dbReference>
<sequence length="104" mass="11884">MVTLKRYRKRVCKNLFSSATQITHYFDEKTQLCFDGYNKTNAGDTCNGDSGAPLCIKHEKIKCMYLVVGIVSGGIGCAWRNQPAYFTRVSHYIPWIESIVWPNQ</sequence>
<protein>
    <recommendedName>
        <fullName evidence="3">Peptidase S1 domain-containing protein</fullName>
    </recommendedName>
</protein>
<evidence type="ECO:0000259" key="3">
    <source>
        <dbReference type="PROSITE" id="PS50240"/>
    </source>
</evidence>
<organism evidence="4 5">
    <name type="scientific">Manduca sexta</name>
    <name type="common">Tobacco hawkmoth</name>
    <name type="synonym">Tobacco hornworm</name>
    <dbReference type="NCBI Taxonomy" id="7130"/>
    <lineage>
        <taxon>Eukaryota</taxon>
        <taxon>Metazoa</taxon>
        <taxon>Ecdysozoa</taxon>
        <taxon>Arthropoda</taxon>
        <taxon>Hexapoda</taxon>
        <taxon>Insecta</taxon>
        <taxon>Pterygota</taxon>
        <taxon>Neoptera</taxon>
        <taxon>Endopterygota</taxon>
        <taxon>Lepidoptera</taxon>
        <taxon>Glossata</taxon>
        <taxon>Ditrysia</taxon>
        <taxon>Bombycoidea</taxon>
        <taxon>Sphingidae</taxon>
        <taxon>Sphinginae</taxon>
        <taxon>Sphingini</taxon>
        <taxon>Manduca</taxon>
    </lineage>
</organism>
<dbReference type="PROSITE" id="PS50240">
    <property type="entry name" value="TRYPSIN_DOM"/>
    <property type="match status" value="1"/>
</dbReference>